<sequence>MNRMPKFSGDRLRHLRGWKAVWMLAGSVVLPAAASAQAVPPPTTREELDIESRLGQRAPSRSTLDVQGGIERGPCPLADPAFAQTRVTFSKVLFPDLKAVDPAVLDDTWRDFAGTEQPVAVLCEVRDRAATALRAMGYLAAVQIPPQRIEKLGEVSMDVLVAHLAEVQVRGEAGANERAIADHLAKLTSEPYFNTRVAERQLLLLSDIPGYQVRLTLKPVAGSPGDVTGDVVVKRRAFELFAGLQNLGSKAVGREGVFVQAVANGMTGLADQTSVSLFNTLDFSEQTVLQASHSFAAGANGLRFNASLLYGHSEPAGPLKFKSDTLSGELGLTYPLVRRRALSLLAGGGLEIVNQDVDFGAVPLTRDRLRILYGRLSLDTVDSASANGRGGYTGAEPRYHLSAMVEARHGIAGLGASNDCLPITNCTSPNVPISNLLADPSAFVLRAEATAEFRPVPMITIAAAPRAQYSPDTLLSYERFSVGNYTIGRSLDPGTLLGDSGIGTSLELRYGRLSRTMDNGLALQPFAFVDAAWTWTHYGPANDPQDAFTGGGGVRARWGDRIDSAFTLSVPFNNAGFTSTKGDVRFLFTIRARLLPWDPS</sequence>
<dbReference type="PANTHER" id="PTHR34597:SF6">
    <property type="entry name" value="BLR6126 PROTEIN"/>
    <property type="match status" value="1"/>
</dbReference>
<evidence type="ECO:0000259" key="3">
    <source>
        <dbReference type="Pfam" id="PF03865"/>
    </source>
</evidence>
<dbReference type="Pfam" id="PF03865">
    <property type="entry name" value="ShlB"/>
    <property type="match status" value="1"/>
</dbReference>
<dbReference type="InterPro" id="IPR051544">
    <property type="entry name" value="TPS_OM_transporter"/>
</dbReference>
<keyword evidence="5" id="KW-1185">Reference proteome</keyword>
<dbReference type="Gene3D" id="2.40.160.50">
    <property type="entry name" value="membrane protein fhac: a member of the omp85/tpsb transporter family"/>
    <property type="match status" value="1"/>
</dbReference>
<gene>
    <name evidence="4" type="ORF">MTR64_02900</name>
</gene>
<dbReference type="Proteomes" id="UP001162880">
    <property type="component" value="Unassembled WGS sequence"/>
</dbReference>
<comment type="caution">
    <text evidence="4">The sequence shown here is derived from an EMBL/GenBank/DDBJ whole genome shotgun (WGS) entry which is preliminary data.</text>
</comment>
<organism evidence="4 5">
    <name type="scientific">Novosphingobium album</name>
    <name type="common">ex Hu et al. 2023</name>
    <dbReference type="NCBI Taxonomy" id="2930093"/>
    <lineage>
        <taxon>Bacteria</taxon>
        <taxon>Pseudomonadati</taxon>
        <taxon>Pseudomonadota</taxon>
        <taxon>Alphaproteobacteria</taxon>
        <taxon>Sphingomonadales</taxon>
        <taxon>Sphingomonadaceae</taxon>
        <taxon>Novosphingobium</taxon>
    </lineage>
</organism>
<evidence type="ECO:0000256" key="1">
    <source>
        <dbReference type="SAM" id="MobiDB-lite"/>
    </source>
</evidence>
<feature type="domain" description="Haemolysin activator HlyB C-terminal" evidence="3">
    <location>
        <begin position="234"/>
        <end position="543"/>
    </location>
</feature>
<dbReference type="EMBL" id="JALHLE010000003">
    <property type="protein sequence ID" value="MCJ2177495.1"/>
    <property type="molecule type" value="Genomic_DNA"/>
</dbReference>
<evidence type="ECO:0000313" key="5">
    <source>
        <dbReference type="Proteomes" id="UP001162880"/>
    </source>
</evidence>
<dbReference type="InterPro" id="IPR005565">
    <property type="entry name" value="Hemolysn_activator_HlyB_C"/>
</dbReference>
<evidence type="ECO:0000313" key="4">
    <source>
        <dbReference type="EMBL" id="MCJ2177495.1"/>
    </source>
</evidence>
<keyword evidence="2" id="KW-0732">Signal</keyword>
<feature type="region of interest" description="Disordered" evidence="1">
    <location>
        <begin position="50"/>
        <end position="70"/>
    </location>
</feature>
<feature type="chain" id="PRO_5047489423" evidence="2">
    <location>
        <begin position="39"/>
        <end position="600"/>
    </location>
</feature>
<proteinExistence type="predicted"/>
<name>A0ABT0AXW9_9SPHN</name>
<feature type="signal peptide" evidence="2">
    <location>
        <begin position="1"/>
        <end position="38"/>
    </location>
</feature>
<dbReference type="PANTHER" id="PTHR34597">
    <property type="entry name" value="SLR1661 PROTEIN"/>
    <property type="match status" value="1"/>
</dbReference>
<evidence type="ECO:0000256" key="2">
    <source>
        <dbReference type="SAM" id="SignalP"/>
    </source>
</evidence>
<accession>A0ABT0AXW9</accession>
<dbReference type="RefSeq" id="WP_243990578.1">
    <property type="nucleotide sequence ID" value="NZ_JALHLE010000003.1"/>
</dbReference>
<reference evidence="4" key="1">
    <citation type="submission" date="2022-03" db="EMBL/GenBank/DDBJ databases">
        <title>Identification of a novel bacterium isolated from mangrove sediments.</title>
        <authorList>
            <person name="Pan X."/>
        </authorList>
    </citation>
    <scope>NUCLEOTIDE SEQUENCE</scope>
    <source>
        <strain evidence="4">B2580</strain>
    </source>
</reference>
<protein>
    <submittedName>
        <fullName evidence="4">ShlB/FhaC/HecB family hemolysin secretion/activation protein</fullName>
    </submittedName>
</protein>